<feature type="transmembrane region" description="Helical" evidence="10">
    <location>
        <begin position="42"/>
        <end position="69"/>
    </location>
</feature>
<sequence>SLSVFMGTSLWLEFIDIVLYTNVSRSHHLQISTEYFIDEQRYFYLLFFHVNATFSIGMIAMLAIGSMGLSWIQHACGMFKVARVISSQFFRLISSKLFILLAIIVLLEYNAEEFLPCFAIGFGCLIYMFICNLLGQQIINHNNYIFVTAYKVQWYVTPLPIQKLILILLQRGSKSFGMRLCKLFVASLETFSMVHKIYILLKIIYSYRIKRAIHIYTSKDVSTQKEILVYKDLIRAVDIHRKSMTFSTYFISTFQISFMFLLVLGVLSMSLNIFRVKNLLEQIQHVYNDLRDSDEIAIIEKYGNNAKQYTAVLTIFFICSLSVFMGTSLWLEFIDIVLYTNVSRSHHLQISTEYFIDQQKYFYLLFFHINISFTIGNIVILGTGTLLIAYLQYVCGMFKIARYFISRFQISFMFLIAVGVLTMSLNIFRIFQIVLFEYNTEELMVCFVITFICFTYMFLSNLVGQQIIDHNNYIFVTAYKVQWYVTPLPIQRLILILLQRGSKSFGLEVGGLFVASLECFATVHKIHILFKIIYSYRIKRAIHIYTSKDVSTQKEILVYKDLIRAVDIHRKSMTFSTCFASSFEISYTFLIVLGVLSISLNIFRVHHNNYIFVTAYKVQWYVTPLPTQKLILILLQRGSKSFGLRIGKLFVASLESFSMVHKIYILRAIL</sequence>
<evidence type="ECO:0000256" key="2">
    <source>
        <dbReference type="ARBA" id="ARBA00022475"/>
    </source>
</evidence>
<feature type="transmembrane region" description="Helical" evidence="10">
    <location>
        <begin position="442"/>
        <end position="459"/>
    </location>
</feature>
<evidence type="ECO:0000256" key="3">
    <source>
        <dbReference type="ARBA" id="ARBA00022606"/>
    </source>
</evidence>
<feature type="transmembrane region" description="Helical" evidence="10">
    <location>
        <begin position="89"/>
        <end position="107"/>
    </location>
</feature>
<comment type="subcellular location">
    <subcellularLocation>
        <location evidence="1">Cell membrane</location>
        <topology evidence="1">Multi-pass membrane protein</topology>
    </subcellularLocation>
</comment>
<dbReference type="PANTHER" id="PTHR21137:SF35">
    <property type="entry name" value="ODORANT RECEPTOR 19A-RELATED"/>
    <property type="match status" value="1"/>
</dbReference>
<dbReference type="AlphaFoldDB" id="A0A195DE92"/>
<keyword evidence="3" id="KW-0716">Sensory transduction</keyword>
<evidence type="ECO:0000256" key="4">
    <source>
        <dbReference type="ARBA" id="ARBA00022692"/>
    </source>
</evidence>
<feature type="transmembrane region" description="Helical" evidence="10">
    <location>
        <begin position="249"/>
        <end position="274"/>
    </location>
</feature>
<evidence type="ECO:0000313" key="12">
    <source>
        <dbReference type="Proteomes" id="UP000078492"/>
    </source>
</evidence>
<keyword evidence="12" id="KW-1185">Reference proteome</keyword>
<feature type="transmembrane region" description="Helical" evidence="10">
    <location>
        <begin position="113"/>
        <end position="135"/>
    </location>
</feature>
<dbReference type="InterPro" id="IPR004117">
    <property type="entry name" value="7tm6_olfct_rcpt"/>
</dbReference>
<proteinExistence type="predicted"/>
<dbReference type="GO" id="GO:0007165">
    <property type="term" value="P:signal transduction"/>
    <property type="evidence" value="ECO:0007669"/>
    <property type="project" value="UniProtKB-KW"/>
</dbReference>
<feature type="transmembrane region" description="Helical" evidence="10">
    <location>
        <begin position="578"/>
        <end position="598"/>
    </location>
</feature>
<dbReference type="GO" id="GO:0004984">
    <property type="term" value="F:olfactory receptor activity"/>
    <property type="evidence" value="ECO:0007669"/>
    <property type="project" value="InterPro"/>
</dbReference>
<keyword evidence="2" id="KW-1003">Cell membrane</keyword>
<keyword evidence="9" id="KW-0807">Transducer</keyword>
<evidence type="ECO:0000256" key="6">
    <source>
        <dbReference type="ARBA" id="ARBA00022989"/>
    </source>
</evidence>
<evidence type="ECO:0000313" key="11">
    <source>
        <dbReference type="EMBL" id="KYN11152.1"/>
    </source>
</evidence>
<keyword evidence="4 10" id="KW-0812">Transmembrane</keyword>
<keyword evidence="7 10" id="KW-0472">Membrane</keyword>
<dbReference type="Pfam" id="PF02949">
    <property type="entry name" value="7tm_6"/>
    <property type="match status" value="1"/>
</dbReference>
<keyword evidence="6 10" id="KW-1133">Transmembrane helix</keyword>
<feature type="transmembrane region" description="Helical" evidence="10">
    <location>
        <begin position="361"/>
        <end position="391"/>
    </location>
</feature>
<accession>A0A195DE92</accession>
<dbReference type="Proteomes" id="UP000078492">
    <property type="component" value="Unassembled WGS sequence"/>
</dbReference>
<evidence type="ECO:0000256" key="1">
    <source>
        <dbReference type="ARBA" id="ARBA00004651"/>
    </source>
</evidence>
<dbReference type="GO" id="GO:0005549">
    <property type="term" value="F:odorant binding"/>
    <property type="evidence" value="ECO:0007669"/>
    <property type="project" value="InterPro"/>
</dbReference>
<dbReference type="PANTHER" id="PTHR21137">
    <property type="entry name" value="ODORANT RECEPTOR"/>
    <property type="match status" value="1"/>
</dbReference>
<dbReference type="GO" id="GO:0005886">
    <property type="term" value="C:plasma membrane"/>
    <property type="evidence" value="ECO:0007669"/>
    <property type="project" value="UniProtKB-SubCell"/>
</dbReference>
<evidence type="ECO:0000256" key="9">
    <source>
        <dbReference type="ARBA" id="ARBA00023224"/>
    </source>
</evidence>
<evidence type="ECO:0008006" key="13">
    <source>
        <dbReference type="Google" id="ProtNLM"/>
    </source>
</evidence>
<keyword evidence="5" id="KW-0552">Olfaction</keyword>
<evidence type="ECO:0000256" key="5">
    <source>
        <dbReference type="ARBA" id="ARBA00022725"/>
    </source>
</evidence>
<feature type="non-terminal residue" evidence="11">
    <location>
        <position position="1"/>
    </location>
</feature>
<organism evidence="11 12">
    <name type="scientific">Trachymyrmex cornetzi</name>
    <dbReference type="NCBI Taxonomy" id="471704"/>
    <lineage>
        <taxon>Eukaryota</taxon>
        <taxon>Metazoa</taxon>
        <taxon>Ecdysozoa</taxon>
        <taxon>Arthropoda</taxon>
        <taxon>Hexapoda</taxon>
        <taxon>Insecta</taxon>
        <taxon>Pterygota</taxon>
        <taxon>Neoptera</taxon>
        <taxon>Endopterygota</taxon>
        <taxon>Hymenoptera</taxon>
        <taxon>Apocrita</taxon>
        <taxon>Aculeata</taxon>
        <taxon>Formicoidea</taxon>
        <taxon>Formicidae</taxon>
        <taxon>Myrmicinae</taxon>
        <taxon>Trachymyrmex</taxon>
    </lineage>
</organism>
<name>A0A195DE92_9HYME</name>
<evidence type="ECO:0000256" key="8">
    <source>
        <dbReference type="ARBA" id="ARBA00023170"/>
    </source>
</evidence>
<evidence type="ECO:0000256" key="7">
    <source>
        <dbReference type="ARBA" id="ARBA00023136"/>
    </source>
</evidence>
<dbReference type="STRING" id="471704.A0A195DE92"/>
<dbReference type="EMBL" id="KQ980953">
    <property type="protein sequence ID" value="KYN11152.1"/>
    <property type="molecule type" value="Genomic_DNA"/>
</dbReference>
<feature type="transmembrane region" description="Helical" evidence="10">
    <location>
        <begin position="309"/>
        <end position="331"/>
    </location>
</feature>
<gene>
    <name evidence="11" type="ORF">ALC57_16701</name>
</gene>
<evidence type="ECO:0000256" key="10">
    <source>
        <dbReference type="SAM" id="Phobius"/>
    </source>
</evidence>
<protein>
    <recommendedName>
        <fullName evidence="13">Odorant receptor 13a</fullName>
    </recommendedName>
</protein>
<keyword evidence="8" id="KW-0675">Receptor</keyword>
<feature type="transmembrane region" description="Helical" evidence="10">
    <location>
        <begin position="412"/>
        <end position="436"/>
    </location>
</feature>
<reference evidence="11 12" key="1">
    <citation type="submission" date="2015-09" db="EMBL/GenBank/DDBJ databases">
        <title>Trachymyrmex cornetzi WGS genome.</title>
        <authorList>
            <person name="Nygaard S."/>
            <person name="Hu H."/>
            <person name="Boomsma J."/>
            <person name="Zhang G."/>
        </authorList>
    </citation>
    <scope>NUCLEOTIDE SEQUENCE [LARGE SCALE GENOMIC DNA]</scope>
    <source>
        <strain evidence="11">Tcor2-1</strain>
        <tissue evidence="11">Whole body</tissue>
    </source>
</reference>